<dbReference type="Proteomes" id="UP000253769">
    <property type="component" value="Unassembled WGS sequence"/>
</dbReference>
<sequence length="155" mass="16765">MDRRKIDVGLSTFLIIIAVIILTNDNLVEGGAETDLGSMFLPRIVAGLIIAFAATIGIQSLKSLLSGAKPEGGEEIITDGFGGIFVYIGIFIGYWLAVPHLGFLITTPIVMLAIAILLGGRNWVPMITISVITPVLIFYGSREFLRVFLPTWTLT</sequence>
<feature type="transmembrane region" description="Helical" evidence="1">
    <location>
        <begin position="44"/>
        <end position="64"/>
    </location>
</feature>
<keyword evidence="1" id="KW-0812">Transmembrane</keyword>
<dbReference type="InterPro" id="IPR009936">
    <property type="entry name" value="DUF1468"/>
</dbReference>
<name>A0A369WAL0_9GAMM</name>
<feature type="transmembrane region" description="Helical" evidence="1">
    <location>
        <begin position="101"/>
        <end position="118"/>
    </location>
</feature>
<reference evidence="3 4" key="1">
    <citation type="submission" date="2018-07" db="EMBL/GenBank/DDBJ databases">
        <title>Motiliproteus coralliicola sp. nov., a bacterium isolated from Coral.</title>
        <authorList>
            <person name="Wang G."/>
        </authorList>
    </citation>
    <scope>NUCLEOTIDE SEQUENCE [LARGE SCALE GENOMIC DNA]</scope>
    <source>
        <strain evidence="3 4">C34</strain>
    </source>
</reference>
<feature type="transmembrane region" description="Helical" evidence="1">
    <location>
        <begin position="7"/>
        <end position="24"/>
    </location>
</feature>
<evidence type="ECO:0000259" key="2">
    <source>
        <dbReference type="Pfam" id="PF07331"/>
    </source>
</evidence>
<protein>
    <submittedName>
        <fullName evidence="3">Tripartite tricarboxylate transporter TctB family protein</fullName>
    </submittedName>
</protein>
<feature type="transmembrane region" description="Helical" evidence="1">
    <location>
        <begin position="76"/>
        <end position="95"/>
    </location>
</feature>
<gene>
    <name evidence="3" type="ORF">DV711_15805</name>
</gene>
<keyword evidence="4" id="KW-1185">Reference proteome</keyword>
<keyword evidence="1" id="KW-1133">Transmembrane helix</keyword>
<evidence type="ECO:0000313" key="4">
    <source>
        <dbReference type="Proteomes" id="UP000253769"/>
    </source>
</evidence>
<dbReference type="Pfam" id="PF07331">
    <property type="entry name" value="TctB"/>
    <property type="match status" value="1"/>
</dbReference>
<dbReference type="EMBL" id="QQOH01000004">
    <property type="protein sequence ID" value="RDE19058.1"/>
    <property type="molecule type" value="Genomic_DNA"/>
</dbReference>
<evidence type="ECO:0000313" key="3">
    <source>
        <dbReference type="EMBL" id="RDE19058.1"/>
    </source>
</evidence>
<dbReference type="AlphaFoldDB" id="A0A369WAL0"/>
<evidence type="ECO:0000256" key="1">
    <source>
        <dbReference type="SAM" id="Phobius"/>
    </source>
</evidence>
<keyword evidence="1" id="KW-0472">Membrane</keyword>
<comment type="caution">
    <text evidence="3">The sequence shown here is derived from an EMBL/GenBank/DDBJ whole genome shotgun (WGS) entry which is preliminary data.</text>
</comment>
<proteinExistence type="predicted"/>
<organism evidence="3 4">
    <name type="scientific">Motiliproteus coralliicola</name>
    <dbReference type="NCBI Taxonomy" id="2283196"/>
    <lineage>
        <taxon>Bacteria</taxon>
        <taxon>Pseudomonadati</taxon>
        <taxon>Pseudomonadota</taxon>
        <taxon>Gammaproteobacteria</taxon>
        <taxon>Oceanospirillales</taxon>
        <taxon>Oceanospirillaceae</taxon>
        <taxon>Motiliproteus</taxon>
    </lineage>
</organism>
<feature type="transmembrane region" description="Helical" evidence="1">
    <location>
        <begin position="123"/>
        <end position="141"/>
    </location>
</feature>
<accession>A0A369WAL0</accession>
<dbReference type="RefSeq" id="WP_114696679.1">
    <property type="nucleotide sequence ID" value="NZ_QQOH01000004.1"/>
</dbReference>
<feature type="domain" description="DUF1468" evidence="2">
    <location>
        <begin position="13"/>
        <end position="150"/>
    </location>
</feature>
<dbReference type="OrthoDB" id="5431219at2"/>